<dbReference type="AlphaFoldDB" id="A0AAQ1PCA8"/>
<evidence type="ECO:0000313" key="1">
    <source>
        <dbReference type="EMBL" id="SPO63007.1"/>
    </source>
</evidence>
<dbReference type="Proteomes" id="UP000294335">
    <property type="component" value="Unassembled WGS sequence"/>
</dbReference>
<dbReference type="EMBL" id="OPYN01000191">
    <property type="protein sequence ID" value="SPO63007.1"/>
    <property type="molecule type" value="Genomic_DNA"/>
</dbReference>
<organism evidence="1 2">
    <name type="scientific">Pseudomonas inefficax</name>
    <dbReference type="NCBI Taxonomy" id="2078786"/>
    <lineage>
        <taxon>Bacteria</taxon>
        <taxon>Pseudomonadati</taxon>
        <taxon>Pseudomonadota</taxon>
        <taxon>Gammaproteobacteria</taxon>
        <taxon>Pseudomonadales</taxon>
        <taxon>Pseudomonadaceae</taxon>
        <taxon>Pseudomonas</taxon>
    </lineage>
</organism>
<protein>
    <submittedName>
        <fullName evidence="1">Uncharacterized protein</fullName>
    </submittedName>
</protein>
<sequence length="77" mass="8516">MSTWVSLIDHAVTVLIPAMLQEFAYASTGLFAGKPAPTGPAQTSRTMQYLWERACPRKRPGQTTHIKAFSPRPSRCP</sequence>
<gene>
    <name evidence="1" type="ORF">JV551A3_V1_1910015</name>
</gene>
<comment type="caution">
    <text evidence="1">The sequence shown here is derived from an EMBL/GenBank/DDBJ whole genome shotgun (WGS) entry which is preliminary data.</text>
</comment>
<keyword evidence="2" id="KW-1185">Reference proteome</keyword>
<name>A0AAQ1PCA8_9PSED</name>
<proteinExistence type="predicted"/>
<evidence type="ECO:0000313" key="2">
    <source>
        <dbReference type="Proteomes" id="UP000294335"/>
    </source>
</evidence>
<reference evidence="1 2" key="1">
    <citation type="submission" date="2018-02" db="EMBL/GenBank/DDBJ databases">
        <authorList>
            <person name="Dubost A."/>
        </authorList>
    </citation>
    <scope>NUCLEOTIDE SEQUENCE [LARGE SCALE GENOMIC DNA]</scope>
    <source>
        <strain evidence="2">JV551A3</strain>
    </source>
</reference>
<accession>A0AAQ1PCA8</accession>